<reference evidence="1" key="1">
    <citation type="submission" date="2013-02" db="EMBL/GenBank/DDBJ databases">
        <title>The Genome Sequence of Plasmodium falciparum Santa Lucia.</title>
        <authorList>
            <consortium name="The Broad Institute Genome Sequencing Platform"/>
            <consortium name="The Broad Institute Genome Sequencing Center for Infectious Disease"/>
            <person name="Neafsey D."/>
            <person name="Cheeseman I."/>
            <person name="Volkman S."/>
            <person name="Adams J."/>
            <person name="Walker B."/>
            <person name="Young S.K."/>
            <person name="Zeng Q."/>
            <person name="Gargeya S."/>
            <person name="Fitzgerald M."/>
            <person name="Haas B."/>
            <person name="Abouelleil A."/>
            <person name="Alvarado L."/>
            <person name="Arachchi H.M."/>
            <person name="Berlin A.M."/>
            <person name="Chapman S.B."/>
            <person name="Dewar J."/>
            <person name="Goldberg J."/>
            <person name="Griggs A."/>
            <person name="Gujja S."/>
            <person name="Hansen M."/>
            <person name="Howarth C."/>
            <person name="Imamovic A."/>
            <person name="Larimer J."/>
            <person name="McCowan C."/>
            <person name="Murphy C."/>
            <person name="Neiman D."/>
            <person name="Pearson M."/>
            <person name="Priest M."/>
            <person name="Roberts A."/>
            <person name="Saif S."/>
            <person name="Shea T."/>
            <person name="Sisk P."/>
            <person name="Sykes S."/>
            <person name="Wortman J."/>
            <person name="Nusbaum C."/>
            <person name="Birren B."/>
        </authorList>
    </citation>
    <scope>NUCLEOTIDE SEQUENCE [LARGE SCALE GENOMIC DNA]</scope>
    <source>
        <strain evidence="1">Santa Lucia</strain>
    </source>
</reference>
<sequence>MTKRINPLYFFSKKFATYKSTNNIFIKYTIYTTYFLCFPLRYNSIFIFHTSFITIPYDIKALINIIMKYEKIKSNHNK</sequence>
<evidence type="ECO:0000313" key="1">
    <source>
        <dbReference type="EMBL" id="EUT92354.1"/>
    </source>
</evidence>
<accession>W7FWC3</accession>
<organism evidence="1">
    <name type="scientific">Plasmodium falciparum Santa Lucia</name>
    <dbReference type="NCBI Taxonomy" id="478859"/>
    <lineage>
        <taxon>Eukaryota</taxon>
        <taxon>Sar</taxon>
        <taxon>Alveolata</taxon>
        <taxon>Apicomplexa</taxon>
        <taxon>Aconoidasida</taxon>
        <taxon>Haemosporida</taxon>
        <taxon>Plasmodiidae</taxon>
        <taxon>Plasmodium</taxon>
        <taxon>Plasmodium (Laverania)</taxon>
    </lineage>
</organism>
<protein>
    <submittedName>
        <fullName evidence="1">Uncharacterized protein</fullName>
    </submittedName>
</protein>
<gene>
    <name evidence="1" type="ORF">PFAG_00492</name>
</gene>
<dbReference type="Proteomes" id="UP000030666">
    <property type="component" value="Unassembled WGS sequence"/>
</dbReference>
<dbReference type="EMBL" id="KE123474">
    <property type="protein sequence ID" value="EUT92354.1"/>
    <property type="molecule type" value="Genomic_DNA"/>
</dbReference>
<dbReference type="AlphaFoldDB" id="W7FWC3"/>
<proteinExistence type="predicted"/>
<name>W7FWC3_PLAFA</name>